<reference evidence="2 3" key="1">
    <citation type="submission" date="2019-03" db="EMBL/GenBank/DDBJ databases">
        <title>Rhodosporidium diobovatum UCD-FST 08-225 genome sequencing, assembly, and annotation.</title>
        <authorList>
            <person name="Fakankun I.U."/>
            <person name="Fristensky B."/>
            <person name="Levin D.B."/>
        </authorList>
    </citation>
    <scope>NUCLEOTIDE SEQUENCE [LARGE SCALE GENOMIC DNA]</scope>
    <source>
        <strain evidence="2 3">UCD-FST 08-225</strain>
    </source>
</reference>
<evidence type="ECO:0000256" key="1">
    <source>
        <dbReference type="SAM" id="MobiDB-lite"/>
    </source>
</evidence>
<keyword evidence="3" id="KW-1185">Reference proteome</keyword>
<organism evidence="2 3">
    <name type="scientific">Rhodotorula diobovata</name>
    <dbReference type="NCBI Taxonomy" id="5288"/>
    <lineage>
        <taxon>Eukaryota</taxon>
        <taxon>Fungi</taxon>
        <taxon>Dikarya</taxon>
        <taxon>Basidiomycota</taxon>
        <taxon>Pucciniomycotina</taxon>
        <taxon>Microbotryomycetes</taxon>
        <taxon>Sporidiobolales</taxon>
        <taxon>Sporidiobolaceae</taxon>
        <taxon>Rhodotorula</taxon>
    </lineage>
</organism>
<proteinExistence type="predicted"/>
<sequence length="273" mass="29447">MAKGRPPLSLLTPAPSGMAGFTGFQRPRCSFPGDPVVALRPPLPRASSLAAPHTSPSARARPRAEGVRGGLQDGTQDATVDVRMPYSRDALLQVVGTPRRRRTVTSTVHNRPPRRLSAVPPRCRDRLAGHDQAHEAERRSPGLVALMGRCAANIRRPVLVTRPGRRPALRLAPTLTHMAGHAGTTAPALPATRQRGGLRPQSQRRAAQGGPSCLSPPWGYAAPTSNFCVRARPCLVFSTAHPGRRPMVSFWVCSASLVARSPCRERELERLLP</sequence>
<name>A0A5C5G199_9BASI</name>
<dbReference type="EMBL" id="SOZI01000021">
    <property type="protein sequence ID" value="TNY22705.1"/>
    <property type="molecule type" value="Genomic_DNA"/>
</dbReference>
<gene>
    <name evidence="2" type="ORF">DMC30DRAFT_124388</name>
</gene>
<comment type="caution">
    <text evidence="2">The sequence shown here is derived from an EMBL/GenBank/DDBJ whole genome shotgun (WGS) entry which is preliminary data.</text>
</comment>
<feature type="region of interest" description="Disordered" evidence="1">
    <location>
        <begin position="99"/>
        <end position="121"/>
    </location>
</feature>
<accession>A0A5C5G199</accession>
<evidence type="ECO:0000313" key="3">
    <source>
        <dbReference type="Proteomes" id="UP000311382"/>
    </source>
</evidence>
<evidence type="ECO:0000313" key="2">
    <source>
        <dbReference type="EMBL" id="TNY22705.1"/>
    </source>
</evidence>
<feature type="region of interest" description="Disordered" evidence="1">
    <location>
        <begin position="180"/>
        <end position="215"/>
    </location>
</feature>
<protein>
    <submittedName>
        <fullName evidence="2">Uncharacterized protein</fullName>
    </submittedName>
</protein>
<dbReference type="AlphaFoldDB" id="A0A5C5G199"/>
<feature type="region of interest" description="Disordered" evidence="1">
    <location>
        <begin position="46"/>
        <end position="74"/>
    </location>
</feature>
<dbReference type="Proteomes" id="UP000311382">
    <property type="component" value="Unassembled WGS sequence"/>
</dbReference>